<evidence type="ECO:0000259" key="6">
    <source>
        <dbReference type="Pfam" id="PF01368"/>
    </source>
</evidence>
<dbReference type="PANTHER" id="PTHR30255">
    <property type="entry name" value="SINGLE-STRANDED-DNA-SPECIFIC EXONUCLEASE RECJ"/>
    <property type="match status" value="1"/>
</dbReference>
<dbReference type="GO" id="GO:0003676">
    <property type="term" value="F:nucleic acid binding"/>
    <property type="evidence" value="ECO:0007669"/>
    <property type="project" value="InterPro"/>
</dbReference>
<reference evidence="9" key="1">
    <citation type="submission" date="2021-05" db="EMBL/GenBank/DDBJ databases">
        <title>Complete genome sequence of the cellulolytic planctomycete Telmatocola sphagniphila SP2T and characterization of the first cellulase from planctomycetes.</title>
        <authorList>
            <person name="Rakitin A.L."/>
            <person name="Beletsky A.V."/>
            <person name="Naumoff D.G."/>
            <person name="Kulichevskaya I.S."/>
            <person name="Mardanov A.V."/>
            <person name="Ravin N.V."/>
            <person name="Dedysh S.N."/>
        </authorList>
    </citation>
    <scope>NUCLEOTIDE SEQUENCE</scope>
    <source>
        <strain evidence="9">SP2T</strain>
    </source>
</reference>
<proteinExistence type="inferred from homology"/>
<evidence type="ECO:0000256" key="1">
    <source>
        <dbReference type="ARBA" id="ARBA00005915"/>
    </source>
</evidence>
<evidence type="ECO:0000313" key="10">
    <source>
        <dbReference type="Proteomes" id="UP000676194"/>
    </source>
</evidence>
<evidence type="ECO:0000256" key="5">
    <source>
        <dbReference type="ARBA" id="ARBA00022839"/>
    </source>
</evidence>
<accession>A0A8E6EXB4</accession>
<gene>
    <name evidence="9" type="primary">recJ</name>
    <name evidence="9" type="ORF">KIH39_13350</name>
</gene>
<keyword evidence="5 9" id="KW-0269">Exonuclease</keyword>
<keyword evidence="4" id="KW-0378">Hydrolase</keyword>
<dbReference type="GO" id="GO:0006310">
    <property type="term" value="P:DNA recombination"/>
    <property type="evidence" value="ECO:0007669"/>
    <property type="project" value="InterPro"/>
</dbReference>
<dbReference type="KEGG" id="tsph:KIH39_13350"/>
<dbReference type="InterPro" id="IPR038763">
    <property type="entry name" value="DHH_sf"/>
</dbReference>
<evidence type="ECO:0000256" key="3">
    <source>
        <dbReference type="ARBA" id="ARBA00022722"/>
    </source>
</evidence>
<comment type="similarity">
    <text evidence="1">Belongs to the RecJ family.</text>
</comment>
<dbReference type="Gene3D" id="3.10.310.30">
    <property type="match status" value="1"/>
</dbReference>
<dbReference type="EMBL" id="CP074694">
    <property type="protein sequence ID" value="QVL34915.1"/>
    <property type="molecule type" value="Genomic_DNA"/>
</dbReference>
<dbReference type="Proteomes" id="UP000676194">
    <property type="component" value="Chromosome"/>
</dbReference>
<dbReference type="Pfam" id="PF17768">
    <property type="entry name" value="RecJ_OB"/>
    <property type="match status" value="1"/>
</dbReference>
<keyword evidence="10" id="KW-1185">Reference proteome</keyword>
<evidence type="ECO:0000256" key="4">
    <source>
        <dbReference type="ARBA" id="ARBA00022801"/>
    </source>
</evidence>
<dbReference type="Pfam" id="PF01368">
    <property type="entry name" value="DHH"/>
    <property type="match status" value="1"/>
</dbReference>
<dbReference type="InterPro" id="IPR004610">
    <property type="entry name" value="RecJ"/>
</dbReference>
<dbReference type="GO" id="GO:0006281">
    <property type="term" value="P:DNA repair"/>
    <property type="evidence" value="ECO:0007669"/>
    <property type="project" value="InterPro"/>
</dbReference>
<feature type="domain" description="DDH" evidence="6">
    <location>
        <begin position="76"/>
        <end position="230"/>
    </location>
</feature>
<dbReference type="SUPFAM" id="SSF64182">
    <property type="entry name" value="DHH phosphoesterases"/>
    <property type="match status" value="1"/>
</dbReference>
<organism evidence="9 10">
    <name type="scientific">Telmatocola sphagniphila</name>
    <dbReference type="NCBI Taxonomy" id="1123043"/>
    <lineage>
        <taxon>Bacteria</taxon>
        <taxon>Pseudomonadati</taxon>
        <taxon>Planctomycetota</taxon>
        <taxon>Planctomycetia</taxon>
        <taxon>Gemmatales</taxon>
        <taxon>Gemmataceae</taxon>
    </lineage>
</organism>
<dbReference type="AlphaFoldDB" id="A0A8E6EXB4"/>
<protein>
    <recommendedName>
        <fullName evidence="2">Single-stranded-DNA-specific exonuclease RecJ</fullName>
    </recommendedName>
</protein>
<dbReference type="NCBIfam" id="TIGR00644">
    <property type="entry name" value="recJ"/>
    <property type="match status" value="1"/>
</dbReference>
<dbReference type="GO" id="GO:0008409">
    <property type="term" value="F:5'-3' exonuclease activity"/>
    <property type="evidence" value="ECO:0007669"/>
    <property type="project" value="InterPro"/>
</dbReference>
<dbReference type="Gene3D" id="3.90.1640.30">
    <property type="match status" value="1"/>
</dbReference>
<name>A0A8E6EXB4_9BACT</name>
<dbReference type="InterPro" id="IPR003156">
    <property type="entry name" value="DHHA1_dom"/>
</dbReference>
<evidence type="ECO:0000259" key="8">
    <source>
        <dbReference type="Pfam" id="PF17768"/>
    </source>
</evidence>
<evidence type="ECO:0000256" key="2">
    <source>
        <dbReference type="ARBA" id="ARBA00019841"/>
    </source>
</evidence>
<feature type="domain" description="DHHA1" evidence="7">
    <location>
        <begin position="355"/>
        <end position="447"/>
    </location>
</feature>
<feature type="domain" description="RecJ OB" evidence="8">
    <location>
        <begin position="463"/>
        <end position="571"/>
    </location>
</feature>
<dbReference type="PANTHER" id="PTHR30255:SF2">
    <property type="entry name" value="SINGLE-STRANDED-DNA-SPECIFIC EXONUCLEASE RECJ"/>
    <property type="match status" value="1"/>
</dbReference>
<dbReference type="InterPro" id="IPR041122">
    <property type="entry name" value="RecJ_OB"/>
</dbReference>
<sequence>MWHLHQFDAEKVQFLAREANVPAVVAQILFNRGVRQPAEVRRFLDAPLNGLHAPESLPGVPEAVELLYETIEKKHKICIYGDYDVDGVTGTSILYRLLTILKTPVQFHVPHRLEEGYGLNEGALQKIAEDGCKLVVTVDCGIASIQEAETARKLGLKLIITDHHEMKSVLPSADVLVHPRLPDTHYPFDGLSGAGVAFKLAWALAKKVSGGERVSAELREFLLDAVLLATLGLIADVVPLLDENRILVKHGLIRMKDKPFLGLKALIDSANKDKEPNFKAEEVAFKLAPRMNAAGRLGCARLVVEMLTTDVPIKAHEVAAFLESQNHQRQTLEKKITQHAKEMLAEVDLAHFPAAVLAHAEWHPGVIGIVASRIVEHIGRPSLMIAIKEGQPLATGSGRSIPGFELHKALKACEVDLVAHGGHAMAVGLKIEPKKIEDFRKRFTDYAGEHFPQGVPPAPRLNIDAEVPLSSLTPQLLRDLDKLEPFGSQNSKPRFLAGGIKIVGEPKKMGQTGTHLNLFVQQGNTKMRAVGWGMADRIEELMSAGGDCCLVFEPKINTWNGMSKIELEIRDLRPGANVELS</sequence>
<keyword evidence="3" id="KW-0540">Nuclease</keyword>
<dbReference type="InterPro" id="IPR051673">
    <property type="entry name" value="SSDNA_exonuclease_RecJ"/>
</dbReference>
<evidence type="ECO:0000313" key="9">
    <source>
        <dbReference type="EMBL" id="QVL34915.1"/>
    </source>
</evidence>
<dbReference type="Pfam" id="PF02272">
    <property type="entry name" value="DHHA1"/>
    <property type="match status" value="1"/>
</dbReference>
<evidence type="ECO:0000259" key="7">
    <source>
        <dbReference type="Pfam" id="PF02272"/>
    </source>
</evidence>
<dbReference type="InterPro" id="IPR001667">
    <property type="entry name" value="DDH_dom"/>
</dbReference>